<dbReference type="InterPro" id="IPR045136">
    <property type="entry name" value="Iah1-like"/>
</dbReference>
<comment type="caution">
    <text evidence="4">The sequence shown here is derived from an EMBL/GenBank/DDBJ whole genome shotgun (WGS) entry which is preliminary data.</text>
</comment>
<evidence type="ECO:0000313" key="4">
    <source>
        <dbReference type="EMBL" id="OWZ10369.1"/>
    </source>
</evidence>
<evidence type="ECO:0000313" key="5">
    <source>
        <dbReference type="Proteomes" id="UP000198211"/>
    </source>
</evidence>
<keyword evidence="5" id="KW-1185">Reference proteome</keyword>
<organism evidence="4 5">
    <name type="scientific">Phytophthora megakarya</name>
    <dbReference type="NCBI Taxonomy" id="4795"/>
    <lineage>
        <taxon>Eukaryota</taxon>
        <taxon>Sar</taxon>
        <taxon>Stramenopiles</taxon>
        <taxon>Oomycota</taxon>
        <taxon>Peronosporomycetes</taxon>
        <taxon>Peronosporales</taxon>
        <taxon>Peronosporaceae</taxon>
        <taxon>Phytophthora</taxon>
    </lineage>
</organism>
<dbReference type="PANTHER" id="PTHR14209:SF19">
    <property type="entry name" value="ISOAMYL ACETATE-HYDROLYZING ESTERASE 1 HOMOLOG"/>
    <property type="match status" value="1"/>
</dbReference>
<dbReference type="Gene3D" id="3.40.50.1110">
    <property type="entry name" value="SGNH hydrolase"/>
    <property type="match status" value="1"/>
</dbReference>
<feature type="domain" description="SGNH hydrolase-type esterase" evidence="3">
    <location>
        <begin position="49"/>
        <end position="242"/>
    </location>
</feature>
<reference evidence="5" key="1">
    <citation type="submission" date="2017-03" db="EMBL/GenBank/DDBJ databases">
        <title>Phytopthora megakarya and P. palmivora, two closely related causual agents of cacao black pod achieved similar genome size and gene model numbers by different mechanisms.</title>
        <authorList>
            <person name="Ali S."/>
            <person name="Shao J."/>
            <person name="Larry D.J."/>
            <person name="Kronmiller B."/>
            <person name="Shen D."/>
            <person name="Strem M.D."/>
            <person name="Melnick R.L."/>
            <person name="Guiltinan M.J."/>
            <person name="Tyler B.M."/>
            <person name="Meinhardt L.W."/>
            <person name="Bailey B.A."/>
        </authorList>
    </citation>
    <scope>NUCLEOTIDE SEQUENCE [LARGE SCALE GENOMIC DNA]</scope>
    <source>
        <strain evidence="5">zdho120</strain>
    </source>
</reference>
<dbReference type="InterPro" id="IPR013830">
    <property type="entry name" value="SGNH_hydro"/>
</dbReference>
<protein>
    <recommendedName>
        <fullName evidence="3">SGNH hydrolase-type esterase domain-containing protein</fullName>
    </recommendedName>
</protein>
<proteinExistence type="predicted"/>
<dbReference type="GO" id="GO:0016787">
    <property type="term" value="F:hydrolase activity"/>
    <property type="evidence" value="ECO:0007669"/>
    <property type="project" value="UniProtKB-KW"/>
</dbReference>
<feature type="chain" id="PRO_5012759275" description="SGNH hydrolase-type esterase domain-containing protein" evidence="2">
    <location>
        <begin position="23"/>
        <end position="290"/>
    </location>
</feature>
<evidence type="ECO:0000256" key="2">
    <source>
        <dbReference type="SAM" id="SignalP"/>
    </source>
</evidence>
<dbReference type="PANTHER" id="PTHR14209">
    <property type="entry name" value="ISOAMYL ACETATE-HYDROLYZING ESTERASE 1"/>
    <property type="match status" value="1"/>
</dbReference>
<feature type="signal peptide" evidence="2">
    <location>
        <begin position="1"/>
        <end position="22"/>
    </location>
</feature>
<dbReference type="EMBL" id="NBNE01002466">
    <property type="protein sequence ID" value="OWZ10369.1"/>
    <property type="molecule type" value="Genomic_DNA"/>
</dbReference>
<dbReference type="STRING" id="4795.A0A225VZH8"/>
<evidence type="ECO:0000256" key="1">
    <source>
        <dbReference type="ARBA" id="ARBA00022801"/>
    </source>
</evidence>
<dbReference type="AlphaFoldDB" id="A0A225VZH8"/>
<dbReference type="Pfam" id="PF13472">
    <property type="entry name" value="Lipase_GDSL_2"/>
    <property type="match status" value="1"/>
</dbReference>
<keyword evidence="2" id="KW-0732">Signal</keyword>
<dbReference type="Proteomes" id="UP000198211">
    <property type="component" value="Unassembled WGS sequence"/>
</dbReference>
<sequence>MASPFKLLRVLLLVAGVASSAGWSVEARDATATADADIKPNRPQILITGDSITEQAFDPAFGGWVTLFNYQLSQSHDVIVRGLSGYNTRWWLKYVQPTLEKELNSGTYKPSVITMWLGSNDASLTNGSNPDMHVPLADYSENILKMVNSFKASAPGAEIVVITPPHVGDAARAKAAQERTDAKKGVLDRSNAETGKYARACVQAASKAGVQVLDLYTHFNNMTEAKRNTYLHDGLHFSKSGHVVVNDLFLELIRTKFPAVSKEIDVWQYPFVAKWREEDPWTESNTTAAN</sequence>
<dbReference type="InterPro" id="IPR036514">
    <property type="entry name" value="SGNH_hydro_sf"/>
</dbReference>
<accession>A0A225VZH8</accession>
<dbReference type="CDD" id="cd01838">
    <property type="entry name" value="Isoamyl_acetate_hydrolase_like"/>
    <property type="match status" value="1"/>
</dbReference>
<evidence type="ECO:0000259" key="3">
    <source>
        <dbReference type="Pfam" id="PF13472"/>
    </source>
</evidence>
<keyword evidence="1" id="KW-0378">Hydrolase</keyword>
<dbReference type="OrthoDB" id="671439at2759"/>
<name>A0A225VZH8_9STRA</name>
<gene>
    <name evidence="4" type="ORF">PHMEG_00016791</name>
</gene>
<dbReference type="SUPFAM" id="SSF52266">
    <property type="entry name" value="SGNH hydrolase"/>
    <property type="match status" value="1"/>
</dbReference>
<dbReference type="FunFam" id="3.40.50.1110:FF:000002">
    <property type="entry name" value="isoamyl acetate-hydrolyzing esterase 1 homolog"/>
    <property type="match status" value="1"/>
</dbReference>